<protein>
    <submittedName>
        <fullName evidence="1">Uncharacterized protein</fullName>
    </submittedName>
</protein>
<dbReference type="AlphaFoldDB" id="W2PKE6"/>
<proteinExistence type="predicted"/>
<reference evidence="2" key="1">
    <citation type="submission" date="2011-12" db="EMBL/GenBank/DDBJ databases">
        <authorList>
            <consortium name="The Broad Institute Genome Sequencing Platform"/>
            <person name="Russ C."/>
            <person name="Tyler B."/>
            <person name="Panabieres F."/>
            <person name="Shan W."/>
            <person name="Tripathy S."/>
            <person name="Grunwald N."/>
            <person name="Machado M."/>
            <person name="Young S.K."/>
            <person name="Zeng Q."/>
            <person name="Gargeya S."/>
            <person name="Fitzgerald M."/>
            <person name="Haas B."/>
            <person name="Abouelleil A."/>
            <person name="Alvarado L."/>
            <person name="Arachchi H.M."/>
            <person name="Berlin A."/>
            <person name="Chapman S.B."/>
            <person name="Gearin G."/>
            <person name="Goldberg J."/>
            <person name="Griggs A."/>
            <person name="Gujja S."/>
            <person name="Hansen M."/>
            <person name="Heiman D."/>
            <person name="Howarth C."/>
            <person name="Larimer J."/>
            <person name="Lui A."/>
            <person name="MacDonald P.J.P."/>
            <person name="McCowen C."/>
            <person name="Montmayeur A."/>
            <person name="Murphy C."/>
            <person name="Neiman D."/>
            <person name="Pearson M."/>
            <person name="Priest M."/>
            <person name="Roberts A."/>
            <person name="Saif S."/>
            <person name="Shea T."/>
            <person name="Sisk P."/>
            <person name="Stolte C."/>
            <person name="Sykes S."/>
            <person name="Wortman J."/>
            <person name="Nusbaum C."/>
            <person name="Birren B."/>
        </authorList>
    </citation>
    <scope>NUCLEOTIDE SEQUENCE [LARGE SCALE GENOMIC DNA]</scope>
    <source>
        <strain evidence="2">INRA-310</strain>
    </source>
</reference>
<dbReference type="VEuPathDB" id="FungiDB:PPTG_24138"/>
<reference evidence="1 2" key="2">
    <citation type="submission" date="2013-11" db="EMBL/GenBank/DDBJ databases">
        <title>The Genome Sequence of Phytophthora parasitica INRA-310.</title>
        <authorList>
            <consortium name="The Broad Institute Genomics Platform"/>
            <person name="Russ C."/>
            <person name="Tyler B."/>
            <person name="Panabieres F."/>
            <person name="Shan W."/>
            <person name="Tripathy S."/>
            <person name="Grunwald N."/>
            <person name="Machado M."/>
            <person name="Johnson C.S."/>
            <person name="Arredondo F."/>
            <person name="Hong C."/>
            <person name="Coffey M."/>
            <person name="Young S.K."/>
            <person name="Zeng Q."/>
            <person name="Gargeya S."/>
            <person name="Fitzgerald M."/>
            <person name="Abouelleil A."/>
            <person name="Alvarado L."/>
            <person name="Chapman S.B."/>
            <person name="Gainer-Dewar J."/>
            <person name="Goldberg J."/>
            <person name="Griggs A."/>
            <person name="Gujja S."/>
            <person name="Hansen M."/>
            <person name="Howarth C."/>
            <person name="Imamovic A."/>
            <person name="Ireland A."/>
            <person name="Larimer J."/>
            <person name="McCowan C."/>
            <person name="Murphy C."/>
            <person name="Pearson M."/>
            <person name="Poon T.W."/>
            <person name="Priest M."/>
            <person name="Roberts A."/>
            <person name="Saif S."/>
            <person name="Shea T."/>
            <person name="Sykes S."/>
            <person name="Wortman J."/>
            <person name="Nusbaum C."/>
            <person name="Birren B."/>
        </authorList>
    </citation>
    <scope>NUCLEOTIDE SEQUENCE [LARGE SCALE GENOMIC DNA]</scope>
    <source>
        <strain evidence="1 2">INRA-310</strain>
    </source>
</reference>
<gene>
    <name evidence="1" type="ORF">PPTG_24138</name>
</gene>
<dbReference type="Proteomes" id="UP000018817">
    <property type="component" value="Unassembled WGS sequence"/>
</dbReference>
<dbReference type="EMBL" id="KI669630">
    <property type="protein sequence ID" value="ETN01101.1"/>
    <property type="molecule type" value="Genomic_DNA"/>
</dbReference>
<name>W2PKE6_PHYN3</name>
<evidence type="ECO:0000313" key="2">
    <source>
        <dbReference type="Proteomes" id="UP000018817"/>
    </source>
</evidence>
<dbReference type="RefSeq" id="XP_008913656.1">
    <property type="nucleotide sequence ID" value="XM_008915408.1"/>
</dbReference>
<organism evidence="1 2">
    <name type="scientific">Phytophthora nicotianae (strain INRA-310)</name>
    <name type="common">Phytophthora parasitica</name>
    <dbReference type="NCBI Taxonomy" id="761204"/>
    <lineage>
        <taxon>Eukaryota</taxon>
        <taxon>Sar</taxon>
        <taxon>Stramenopiles</taxon>
        <taxon>Oomycota</taxon>
        <taxon>Peronosporomycetes</taxon>
        <taxon>Peronosporales</taxon>
        <taxon>Peronosporaceae</taxon>
        <taxon>Phytophthora</taxon>
    </lineage>
</organism>
<evidence type="ECO:0000313" key="1">
    <source>
        <dbReference type="EMBL" id="ETN01101.1"/>
    </source>
</evidence>
<accession>W2PKE6</accession>
<feature type="non-terminal residue" evidence="1">
    <location>
        <position position="1"/>
    </location>
</feature>
<sequence length="42" mass="4910">WTTVRALLQATEWKRRLSYKRHGTRAIRYIGSPTWPVLSVPG</sequence>
<dbReference type="GeneID" id="20192737"/>